<dbReference type="AlphaFoldDB" id="A0AAD6SMX9"/>
<reference evidence="1" key="1">
    <citation type="submission" date="2023-03" db="EMBL/GenBank/DDBJ databases">
        <title>Massive genome expansion in bonnet fungi (Mycena s.s.) driven by repeated elements and novel gene families across ecological guilds.</title>
        <authorList>
            <consortium name="Lawrence Berkeley National Laboratory"/>
            <person name="Harder C.B."/>
            <person name="Miyauchi S."/>
            <person name="Viragh M."/>
            <person name="Kuo A."/>
            <person name="Thoen E."/>
            <person name="Andreopoulos B."/>
            <person name="Lu D."/>
            <person name="Skrede I."/>
            <person name="Drula E."/>
            <person name="Henrissat B."/>
            <person name="Morin E."/>
            <person name="Kohler A."/>
            <person name="Barry K."/>
            <person name="LaButti K."/>
            <person name="Morin E."/>
            <person name="Salamov A."/>
            <person name="Lipzen A."/>
            <person name="Mereny Z."/>
            <person name="Hegedus B."/>
            <person name="Baldrian P."/>
            <person name="Stursova M."/>
            <person name="Weitz H."/>
            <person name="Taylor A."/>
            <person name="Grigoriev I.V."/>
            <person name="Nagy L.G."/>
            <person name="Martin F."/>
            <person name="Kauserud H."/>
        </authorList>
    </citation>
    <scope>NUCLEOTIDE SEQUENCE</scope>
    <source>
        <strain evidence="1">CBHHK200</strain>
    </source>
</reference>
<dbReference type="Proteomes" id="UP001218188">
    <property type="component" value="Unassembled WGS sequence"/>
</dbReference>
<proteinExistence type="predicted"/>
<comment type="caution">
    <text evidence="1">The sequence shown here is derived from an EMBL/GenBank/DDBJ whole genome shotgun (WGS) entry which is preliminary data.</text>
</comment>
<organism evidence="1 2">
    <name type="scientific">Mycena alexandri</name>
    <dbReference type="NCBI Taxonomy" id="1745969"/>
    <lineage>
        <taxon>Eukaryota</taxon>
        <taxon>Fungi</taxon>
        <taxon>Dikarya</taxon>
        <taxon>Basidiomycota</taxon>
        <taxon>Agaricomycotina</taxon>
        <taxon>Agaricomycetes</taxon>
        <taxon>Agaricomycetidae</taxon>
        <taxon>Agaricales</taxon>
        <taxon>Marasmiineae</taxon>
        <taxon>Mycenaceae</taxon>
        <taxon>Mycena</taxon>
    </lineage>
</organism>
<evidence type="ECO:0000313" key="2">
    <source>
        <dbReference type="Proteomes" id="UP001218188"/>
    </source>
</evidence>
<gene>
    <name evidence="1" type="ORF">C8F04DRAFT_1263391</name>
</gene>
<sequence>MTAKVDEGDDREGARMTPTYPARTKLATHRPAHLRHSMERPRAACGGVREGERGARRMQRRQMRETLHVRMINRGAQVSKTEEERGIARRPTRSSIPISVPAFLVPAFASYTRVRARICTTPAYLRLRPHLHCTRTPSHTTPSDNPVPFVLRLPFSHRPPFAFPSLRPRSSVPTFPPTCSSPSLPLSIAGPISVPIPIPTFAFTPAPRSCPTFKARERRYRGLGRPGYTRLARAWEGRREARVSRGR</sequence>
<dbReference type="EMBL" id="JARJCM010000086">
    <property type="protein sequence ID" value="KAJ7030901.1"/>
    <property type="molecule type" value="Genomic_DNA"/>
</dbReference>
<keyword evidence="2" id="KW-1185">Reference proteome</keyword>
<accession>A0AAD6SMX9</accession>
<evidence type="ECO:0000313" key="1">
    <source>
        <dbReference type="EMBL" id="KAJ7030901.1"/>
    </source>
</evidence>
<name>A0AAD6SMX9_9AGAR</name>
<protein>
    <submittedName>
        <fullName evidence="1">Uncharacterized protein</fullName>
    </submittedName>
</protein>